<dbReference type="STRING" id="99656.SAMN05421659_11455"/>
<feature type="domain" description="Type I restriction modification DNA specificity" evidence="4">
    <location>
        <begin position="191"/>
        <end position="372"/>
    </location>
</feature>
<reference evidence="5 6" key="1">
    <citation type="submission" date="2016-10" db="EMBL/GenBank/DDBJ databases">
        <authorList>
            <person name="de Groot N.N."/>
        </authorList>
    </citation>
    <scope>NUCLEOTIDE SEQUENCE [LARGE SCALE GENOMIC DNA]</scope>
    <source>
        <strain evidence="5 6">DSM 9179</strain>
    </source>
</reference>
<evidence type="ECO:0000313" key="5">
    <source>
        <dbReference type="EMBL" id="SEW38876.1"/>
    </source>
</evidence>
<dbReference type="PANTHER" id="PTHR30408">
    <property type="entry name" value="TYPE-1 RESTRICTION ENZYME ECOKI SPECIFICITY PROTEIN"/>
    <property type="match status" value="1"/>
</dbReference>
<keyword evidence="3" id="KW-0238">DNA-binding</keyword>
<evidence type="ECO:0000256" key="3">
    <source>
        <dbReference type="ARBA" id="ARBA00023125"/>
    </source>
</evidence>
<dbReference type="InterPro" id="IPR052021">
    <property type="entry name" value="Type-I_RS_S_subunit"/>
</dbReference>
<keyword evidence="2" id="KW-0680">Restriction system</keyword>
<keyword evidence="6" id="KW-1185">Reference proteome</keyword>
<dbReference type="AlphaFoldDB" id="A0A1I0RDF4"/>
<dbReference type="Gene3D" id="3.90.220.20">
    <property type="entry name" value="DNA methylase specificity domains"/>
    <property type="match status" value="2"/>
</dbReference>
<dbReference type="RefSeq" id="WP_092455912.1">
    <property type="nucleotide sequence ID" value="NZ_FOJI01000014.1"/>
</dbReference>
<name>A0A1I0RDF4_9FIRM</name>
<dbReference type="SUPFAM" id="SSF116734">
    <property type="entry name" value="DNA methylase specificity domain"/>
    <property type="match status" value="2"/>
</dbReference>
<dbReference type="EMBL" id="FOJI01000014">
    <property type="protein sequence ID" value="SEW38876.1"/>
    <property type="molecule type" value="Genomic_DNA"/>
</dbReference>
<protein>
    <submittedName>
        <fullName evidence="5">Type I restriction enzyme, S subunit</fullName>
    </submittedName>
</protein>
<dbReference type="InterPro" id="IPR044946">
    <property type="entry name" value="Restrct_endonuc_typeI_TRD_sf"/>
</dbReference>
<comment type="similarity">
    <text evidence="1">Belongs to the type-I restriction system S methylase family.</text>
</comment>
<feature type="domain" description="Type I restriction modification DNA specificity" evidence="4">
    <location>
        <begin position="4"/>
        <end position="169"/>
    </location>
</feature>
<dbReference type="Pfam" id="PF01420">
    <property type="entry name" value="Methylase_S"/>
    <property type="match status" value="2"/>
</dbReference>
<evidence type="ECO:0000256" key="1">
    <source>
        <dbReference type="ARBA" id="ARBA00010923"/>
    </source>
</evidence>
<sequence>MGYVKLGNIGEGFIGLTYKPEDVSDEGIIVLRSGNIQNNKIDLKDTVRVKKNINKKLMLKDEDILICSRNGSAKLVGKSAIIEQQHETMTFGAFMMVYRSKNNKYLVHYFNSPYFHRQLISGATTTINQFTKKMLDEITVPLPNIDTQKKIVQVLDAAQSLIDKRKQQIDACDELIKSRFVEMFGDIITNPKRWGYSRLSEVCDITSSKRIFESEYVDEGVPFYRTKEIVELSKGNNISTQLFISSTRYEDILNKYEVPKKNDILISAVGTIGVIWVVDNNEQFYFKDGNLLWIKSNSIFESTYFKYALTDLIDYYKKDISAGSAYSALTIGKLKDMNTFLPPLEIQNQFATFVQQVDKQKLVLQQSLSELEGNFNSLMQRAFKGELFPED</sequence>
<dbReference type="Proteomes" id="UP000199701">
    <property type="component" value="Unassembled WGS sequence"/>
</dbReference>
<evidence type="ECO:0000256" key="2">
    <source>
        <dbReference type="ARBA" id="ARBA00022747"/>
    </source>
</evidence>
<proteinExistence type="inferred from homology"/>
<gene>
    <name evidence="5" type="ORF">SAMN05421659_11455</name>
</gene>
<dbReference type="OrthoDB" id="9811611at2"/>
<dbReference type="PANTHER" id="PTHR30408:SF12">
    <property type="entry name" value="TYPE I RESTRICTION ENZYME MJAVIII SPECIFICITY SUBUNIT"/>
    <property type="match status" value="1"/>
</dbReference>
<dbReference type="GO" id="GO:0003677">
    <property type="term" value="F:DNA binding"/>
    <property type="evidence" value="ECO:0007669"/>
    <property type="project" value="UniProtKB-KW"/>
</dbReference>
<evidence type="ECO:0000259" key="4">
    <source>
        <dbReference type="Pfam" id="PF01420"/>
    </source>
</evidence>
<accession>A0A1I0RDF4</accession>
<dbReference type="InterPro" id="IPR000055">
    <property type="entry name" value="Restrct_endonuc_typeI_TRD"/>
</dbReference>
<dbReference type="GO" id="GO:0009307">
    <property type="term" value="P:DNA restriction-modification system"/>
    <property type="evidence" value="ECO:0007669"/>
    <property type="project" value="UniProtKB-KW"/>
</dbReference>
<evidence type="ECO:0000313" key="6">
    <source>
        <dbReference type="Proteomes" id="UP000199701"/>
    </source>
</evidence>
<dbReference type="CDD" id="cd17265">
    <property type="entry name" value="RMtype1_S_Eco4255III-TRD2-CR2_like"/>
    <property type="match status" value="1"/>
</dbReference>
<organism evidence="5 6">
    <name type="scientific">[Clostridium] fimetarium</name>
    <dbReference type="NCBI Taxonomy" id="99656"/>
    <lineage>
        <taxon>Bacteria</taxon>
        <taxon>Bacillati</taxon>
        <taxon>Bacillota</taxon>
        <taxon>Clostridia</taxon>
        <taxon>Lachnospirales</taxon>
        <taxon>Lachnospiraceae</taxon>
    </lineage>
</organism>